<protein>
    <submittedName>
        <fullName evidence="1">Uncharacterized protein</fullName>
    </submittedName>
</protein>
<gene>
    <name evidence="1" type="ORF">MRATA1EN3_LOCUS5703</name>
</gene>
<organism evidence="1 2">
    <name type="scientific">Rangifer tarandus platyrhynchus</name>
    <name type="common">Svalbard reindeer</name>
    <dbReference type="NCBI Taxonomy" id="3082113"/>
    <lineage>
        <taxon>Eukaryota</taxon>
        <taxon>Metazoa</taxon>
        <taxon>Chordata</taxon>
        <taxon>Craniata</taxon>
        <taxon>Vertebrata</taxon>
        <taxon>Euteleostomi</taxon>
        <taxon>Mammalia</taxon>
        <taxon>Eutheria</taxon>
        <taxon>Laurasiatheria</taxon>
        <taxon>Artiodactyla</taxon>
        <taxon>Ruminantia</taxon>
        <taxon>Pecora</taxon>
        <taxon>Cervidae</taxon>
        <taxon>Odocoileinae</taxon>
        <taxon>Rangifer</taxon>
    </lineage>
</organism>
<evidence type="ECO:0000313" key="2">
    <source>
        <dbReference type="Proteomes" id="UP001162501"/>
    </source>
</evidence>
<accession>A0ACB0E1S4</accession>
<proteinExistence type="predicted"/>
<reference evidence="1" key="1">
    <citation type="submission" date="2023-05" db="EMBL/GenBank/DDBJ databases">
        <authorList>
            <consortium name="ELIXIR-Norway"/>
        </authorList>
    </citation>
    <scope>NUCLEOTIDE SEQUENCE</scope>
</reference>
<evidence type="ECO:0000313" key="1">
    <source>
        <dbReference type="EMBL" id="CAI9694490.1"/>
    </source>
</evidence>
<dbReference type="Proteomes" id="UP001162501">
    <property type="component" value="Chromosome 13"/>
</dbReference>
<sequence length="76" mass="7890">MAAGVEAAAEQEGWRPDGLASAGEWAERQGPSLRHAPAAPRLRRPAPRALGPAASSSFGRAAQRRPPPQRLITAAG</sequence>
<name>A0ACB0E1S4_RANTA</name>
<dbReference type="EMBL" id="OX596097">
    <property type="protein sequence ID" value="CAI9694490.1"/>
    <property type="molecule type" value="Genomic_DNA"/>
</dbReference>